<evidence type="ECO:0000256" key="1">
    <source>
        <dbReference type="ARBA" id="ARBA00010716"/>
    </source>
</evidence>
<keyword evidence="8" id="KW-1185">Reference proteome</keyword>
<dbReference type="Gene3D" id="3.20.20.140">
    <property type="entry name" value="Metal-dependent hydrolases"/>
    <property type="match status" value="1"/>
</dbReference>
<dbReference type="Gene3D" id="2.30.40.10">
    <property type="entry name" value="Urease, subunit C, domain 1"/>
    <property type="match status" value="1"/>
</dbReference>
<dbReference type="SUPFAM" id="SSF51556">
    <property type="entry name" value="Metallo-dependent hydrolases"/>
    <property type="match status" value="1"/>
</dbReference>
<evidence type="ECO:0000313" key="7">
    <source>
        <dbReference type="EMBL" id="MEX0427383.1"/>
    </source>
</evidence>
<dbReference type="EMBL" id="JBFPJR010000009">
    <property type="protein sequence ID" value="MEX0427383.1"/>
    <property type="molecule type" value="Genomic_DNA"/>
</dbReference>
<evidence type="ECO:0000256" key="2">
    <source>
        <dbReference type="ARBA" id="ARBA00022723"/>
    </source>
</evidence>
<dbReference type="PANTHER" id="PTHR11113">
    <property type="entry name" value="N-ACETYLGLUCOSAMINE-6-PHOSPHATE DEACETYLASE"/>
    <property type="match status" value="1"/>
</dbReference>
<dbReference type="Pfam" id="PF01979">
    <property type="entry name" value="Amidohydro_1"/>
    <property type="match status" value="1"/>
</dbReference>
<evidence type="ECO:0000256" key="5">
    <source>
        <dbReference type="PIRNR" id="PIRNR038994"/>
    </source>
</evidence>
<comment type="similarity">
    <text evidence="1 5">Belongs to the metallo-dependent hydrolases superfamily. NagA family.</text>
</comment>
<dbReference type="PIRSF" id="PIRSF038994">
    <property type="entry name" value="NagA"/>
    <property type="match status" value="1"/>
</dbReference>
<dbReference type="InterPro" id="IPR003764">
    <property type="entry name" value="GlcNAc_6-P_deAcase"/>
</dbReference>
<dbReference type="CDD" id="cd00854">
    <property type="entry name" value="NagA"/>
    <property type="match status" value="1"/>
</dbReference>
<dbReference type="Proteomes" id="UP001556631">
    <property type="component" value="Unassembled WGS sequence"/>
</dbReference>
<accession>A0ABV3SZD6</accession>
<dbReference type="GO" id="GO:0008448">
    <property type="term" value="F:N-acetylglucosamine-6-phosphate deacetylase activity"/>
    <property type="evidence" value="ECO:0007669"/>
    <property type="project" value="UniProtKB-EC"/>
</dbReference>
<dbReference type="InterPro" id="IPR011059">
    <property type="entry name" value="Metal-dep_hydrolase_composite"/>
</dbReference>
<dbReference type="PANTHER" id="PTHR11113:SF14">
    <property type="entry name" value="N-ACETYLGLUCOSAMINE-6-PHOSPHATE DEACETYLASE"/>
    <property type="match status" value="1"/>
</dbReference>
<keyword evidence="3 5" id="KW-0378">Hydrolase</keyword>
<dbReference type="NCBIfam" id="TIGR00221">
    <property type="entry name" value="nagA"/>
    <property type="match status" value="1"/>
</dbReference>
<comment type="caution">
    <text evidence="7">The sequence shown here is derived from an EMBL/GenBank/DDBJ whole genome shotgun (WGS) entry which is preliminary data.</text>
</comment>
<proteinExistence type="inferred from homology"/>
<protein>
    <submittedName>
        <fullName evidence="7">N-acetylglucosamine-6-phosphate deacetylase</fullName>
        <ecNumber evidence="7">3.5.1.25</ecNumber>
    </submittedName>
</protein>
<feature type="domain" description="Amidohydrolase-related" evidence="6">
    <location>
        <begin position="61"/>
        <end position="382"/>
    </location>
</feature>
<dbReference type="EC" id="3.5.1.25" evidence="7"/>
<evidence type="ECO:0000256" key="4">
    <source>
        <dbReference type="ARBA" id="ARBA00023277"/>
    </source>
</evidence>
<dbReference type="InterPro" id="IPR006680">
    <property type="entry name" value="Amidohydro-rel"/>
</dbReference>
<keyword evidence="2" id="KW-0479">Metal-binding</keyword>
<sequence>MTAPASIHDDLTGTVLVGARVVTPSGVLPAGWVQTSGRHIAAVGTGPLPDGVVHDLAGGWLLPGFVDLHMHGGGGHDVTASPDAMAAAVEFHRGHGTAATLISLVTAPVQSLCEQLSWVADLAERDPHVLGAHLEGPFLAPSRCGAQHPDHLLRPDHDVLSQLVDAARGHLRCVTIAPELPGALDLIDDLLAIGIVVAVGHTDATYDEARAAFDRGATLATHLYNGMRPVHHREPGPVLAALDSDAWCEVINDGVHVHPAVVTEVLARGTERLVWVTDAISAAGAAPGRYLLGGLDVEMRDGEARLRSSGALAGSVLTLDDAVRRAVHDGTDIVSASRAASGNPAAVVDLTGRTGAIEPGLRADLVLLGEDLRVRKVMSDGSWNEERRS</sequence>
<organism evidence="7 8">
    <name type="scientific">Nocardioides eburneus</name>
    <dbReference type="NCBI Taxonomy" id="3231482"/>
    <lineage>
        <taxon>Bacteria</taxon>
        <taxon>Bacillati</taxon>
        <taxon>Actinomycetota</taxon>
        <taxon>Actinomycetes</taxon>
        <taxon>Propionibacteriales</taxon>
        <taxon>Nocardioidaceae</taxon>
        <taxon>Nocardioides</taxon>
    </lineage>
</organism>
<dbReference type="SUPFAM" id="SSF51338">
    <property type="entry name" value="Composite domain of metallo-dependent hydrolases"/>
    <property type="match status" value="1"/>
</dbReference>
<dbReference type="InterPro" id="IPR032466">
    <property type="entry name" value="Metal_Hydrolase"/>
</dbReference>
<dbReference type="RefSeq" id="WP_367992709.1">
    <property type="nucleotide sequence ID" value="NZ_JBFPJR010000009.1"/>
</dbReference>
<keyword evidence="4 5" id="KW-0119">Carbohydrate metabolism</keyword>
<reference evidence="7 8" key="1">
    <citation type="submission" date="2024-07" db="EMBL/GenBank/DDBJ databases">
        <authorList>
            <person name="Lee S."/>
            <person name="Kang M."/>
        </authorList>
    </citation>
    <scope>NUCLEOTIDE SEQUENCE [LARGE SCALE GENOMIC DNA]</scope>
    <source>
        <strain evidence="7 8">DS6</strain>
    </source>
</reference>
<evidence type="ECO:0000259" key="6">
    <source>
        <dbReference type="Pfam" id="PF01979"/>
    </source>
</evidence>
<evidence type="ECO:0000256" key="3">
    <source>
        <dbReference type="ARBA" id="ARBA00022801"/>
    </source>
</evidence>
<name>A0ABV3SZD6_9ACTN</name>
<evidence type="ECO:0000313" key="8">
    <source>
        <dbReference type="Proteomes" id="UP001556631"/>
    </source>
</evidence>
<gene>
    <name evidence="7" type="primary">nagA</name>
    <name evidence="7" type="ORF">AB3X52_07125</name>
</gene>